<name>A0A250J506_9BACT</name>
<reference evidence="2 3" key="1">
    <citation type="submission" date="2017-06" db="EMBL/GenBank/DDBJ databases">
        <title>Sequencing and comparative analysis of myxobacterial genomes.</title>
        <authorList>
            <person name="Rupp O."/>
            <person name="Goesmann A."/>
            <person name="Sogaard-Andersen L."/>
        </authorList>
    </citation>
    <scope>NUCLEOTIDE SEQUENCE [LARGE SCALE GENOMIC DNA]</scope>
    <source>
        <strain evidence="2 3">DSM 52655</strain>
    </source>
</reference>
<feature type="compositionally biased region" description="Low complexity" evidence="1">
    <location>
        <begin position="289"/>
        <end position="299"/>
    </location>
</feature>
<feature type="compositionally biased region" description="Basic and acidic residues" evidence="1">
    <location>
        <begin position="247"/>
        <end position="260"/>
    </location>
</feature>
<evidence type="ECO:0000313" key="2">
    <source>
        <dbReference type="EMBL" id="ATB38582.1"/>
    </source>
</evidence>
<sequence length="342" mass="36557">MANEYRSPGAGEGGGTQLEARREVTRGPSQGAPAGAFGLILFFLNAACATQAPMGGQVAEERRWRPSSAKEARAAPRQLEPMVVVFADSPLARGNTCVVALTAAEYQRAVQMLGHRFQVRIPAKWNTRSGHEKQSERQRRWVRFTSPPSWPPGQIPIRAAHRVARELEAVSVVHQPVENGVGQGGVANHRVPVLGFELARHHGGADAVAVLEHLQQLLALAGAQRLQAEFVQNQHLGLCAATAGGCRRREPAPARRRDARPGGTPRRSRRGRPSARARTGSSRRRARSRAGAAAPCPRASLPPPRGGAGGWRPRTCSCRRGGAVPAHRPSPRAAARGAQPGG</sequence>
<gene>
    <name evidence="2" type="ORF">CYFUS_004017</name>
</gene>
<protein>
    <submittedName>
        <fullName evidence="2">Uncharacterized protein</fullName>
    </submittedName>
</protein>
<accession>A0A250J506</accession>
<dbReference type="EMBL" id="CP022098">
    <property type="protein sequence ID" value="ATB38582.1"/>
    <property type="molecule type" value="Genomic_DNA"/>
</dbReference>
<dbReference type="KEGG" id="cfus:CYFUS_004017"/>
<feature type="compositionally biased region" description="Low complexity" evidence="1">
    <location>
        <begin position="323"/>
        <end position="342"/>
    </location>
</feature>
<dbReference type="Proteomes" id="UP000217257">
    <property type="component" value="Chromosome"/>
</dbReference>
<feature type="region of interest" description="Disordered" evidence="1">
    <location>
        <begin position="245"/>
        <end position="342"/>
    </location>
</feature>
<proteinExistence type="predicted"/>
<dbReference type="AlphaFoldDB" id="A0A250J506"/>
<feature type="compositionally biased region" description="Basic residues" evidence="1">
    <location>
        <begin position="266"/>
        <end position="288"/>
    </location>
</feature>
<evidence type="ECO:0000256" key="1">
    <source>
        <dbReference type="SAM" id="MobiDB-lite"/>
    </source>
</evidence>
<organism evidence="2 3">
    <name type="scientific">Cystobacter fuscus</name>
    <dbReference type="NCBI Taxonomy" id="43"/>
    <lineage>
        <taxon>Bacteria</taxon>
        <taxon>Pseudomonadati</taxon>
        <taxon>Myxococcota</taxon>
        <taxon>Myxococcia</taxon>
        <taxon>Myxococcales</taxon>
        <taxon>Cystobacterineae</taxon>
        <taxon>Archangiaceae</taxon>
        <taxon>Cystobacter</taxon>
    </lineage>
</organism>
<evidence type="ECO:0000313" key="3">
    <source>
        <dbReference type="Proteomes" id="UP000217257"/>
    </source>
</evidence>